<comment type="caution">
    <text evidence="2">The sequence shown here is derived from an EMBL/GenBank/DDBJ whole genome shotgun (WGS) entry which is preliminary data.</text>
</comment>
<dbReference type="EMBL" id="JAMPLM010000038">
    <property type="protein sequence ID" value="MEP1061589.1"/>
    <property type="molecule type" value="Genomic_DNA"/>
</dbReference>
<keyword evidence="3" id="KW-1185">Reference proteome</keyword>
<dbReference type="RefSeq" id="WP_190446707.1">
    <property type="nucleotide sequence ID" value="NZ_JAMPLM010000038.1"/>
</dbReference>
<name>A0ABV0KTL3_9CYAN</name>
<feature type="compositionally biased region" description="Basic and acidic residues" evidence="1">
    <location>
        <begin position="15"/>
        <end position="37"/>
    </location>
</feature>
<organism evidence="2 3">
    <name type="scientific">Stenomitos frigidus AS-A4</name>
    <dbReference type="NCBI Taxonomy" id="2933935"/>
    <lineage>
        <taxon>Bacteria</taxon>
        <taxon>Bacillati</taxon>
        <taxon>Cyanobacteriota</taxon>
        <taxon>Cyanophyceae</taxon>
        <taxon>Leptolyngbyales</taxon>
        <taxon>Leptolyngbyaceae</taxon>
        <taxon>Stenomitos</taxon>
    </lineage>
</organism>
<evidence type="ECO:0000256" key="1">
    <source>
        <dbReference type="SAM" id="MobiDB-lite"/>
    </source>
</evidence>
<reference evidence="2 3" key="1">
    <citation type="submission" date="2022-04" db="EMBL/GenBank/DDBJ databases">
        <title>Positive selection, recombination, and allopatry shape intraspecific diversity of widespread and dominant cyanobacteria.</title>
        <authorList>
            <person name="Wei J."/>
            <person name="Shu W."/>
            <person name="Hu C."/>
        </authorList>
    </citation>
    <scope>NUCLEOTIDE SEQUENCE [LARGE SCALE GENOMIC DNA]</scope>
    <source>
        <strain evidence="2 3">AS-A4</strain>
    </source>
</reference>
<gene>
    <name evidence="2" type="ORF">NDI38_24620</name>
</gene>
<evidence type="ECO:0000313" key="3">
    <source>
        <dbReference type="Proteomes" id="UP001476950"/>
    </source>
</evidence>
<feature type="region of interest" description="Disordered" evidence="1">
    <location>
        <begin position="1"/>
        <end position="41"/>
    </location>
</feature>
<protein>
    <submittedName>
        <fullName evidence="2">Uncharacterized protein</fullName>
    </submittedName>
</protein>
<proteinExistence type="predicted"/>
<sequence length="68" mass="7246">MTEKGAIGSSSVPIRDTDEQERGRKAEGKGQKAEGKGHKAQGSLVVKATQNLQPSSFILQPSFLPPIQ</sequence>
<evidence type="ECO:0000313" key="2">
    <source>
        <dbReference type="EMBL" id="MEP1061589.1"/>
    </source>
</evidence>
<accession>A0ABV0KTL3</accession>
<dbReference type="Proteomes" id="UP001476950">
    <property type="component" value="Unassembled WGS sequence"/>
</dbReference>